<accession>A0ABW4BIX4</accession>
<dbReference type="InterPro" id="IPR038461">
    <property type="entry name" value="Schlafen_AlbA_2_dom_sf"/>
</dbReference>
<dbReference type="Pfam" id="PF04326">
    <property type="entry name" value="SLFN_AlbA_2"/>
    <property type="match status" value="1"/>
</dbReference>
<proteinExistence type="predicted"/>
<evidence type="ECO:0000259" key="1">
    <source>
        <dbReference type="Pfam" id="PF04326"/>
    </source>
</evidence>
<dbReference type="PANTHER" id="PTHR30595:SF6">
    <property type="entry name" value="SCHLAFEN ALBA-2 DOMAIN-CONTAINING PROTEIN"/>
    <property type="match status" value="1"/>
</dbReference>
<sequence>MLNSSDAQPYPIENEFIEYKEVFNEKCKKEIAAFLNGNQIAYIYLGVSDSTRKVVRIFTEQEKHAIEEQIGRWISSSIYYPSPVGLVHVRSNQELFCIEVTPGKFMPYFLDGKVYVKFNEIKNIFQREGLSFRSKALGFFNSDEKFTNTAFLMSDQSDFSVKVAIFDGVTVDQFKDRREFVGCLPKQVDEILTYIDLNNPLSAHISGQATRKEQRSYPSVAVREAIINAIVHRSYFSQAPIQIEIFDNRLTIMSPGPLPGGMKLKAVLAGQTLPRNPQVVKIMNRLKYIANCKCKLASAGEDSWRKGFSEFQLKKAKQYEPCE</sequence>
<organism evidence="2 3">
    <name type="scientific">Lapidilactobacillus gannanensis</name>
    <dbReference type="NCBI Taxonomy" id="2486002"/>
    <lineage>
        <taxon>Bacteria</taxon>
        <taxon>Bacillati</taxon>
        <taxon>Bacillota</taxon>
        <taxon>Bacilli</taxon>
        <taxon>Lactobacillales</taxon>
        <taxon>Lactobacillaceae</taxon>
        <taxon>Lapidilactobacillus</taxon>
    </lineage>
</organism>
<dbReference type="Proteomes" id="UP001597191">
    <property type="component" value="Unassembled WGS sequence"/>
</dbReference>
<protein>
    <submittedName>
        <fullName evidence="2">RNA-binding domain-containing protein</fullName>
    </submittedName>
</protein>
<dbReference type="InterPro" id="IPR007421">
    <property type="entry name" value="Schlafen_AlbA_2_dom"/>
</dbReference>
<dbReference type="Gene3D" id="3.30.950.30">
    <property type="entry name" value="Schlafen, AAA domain"/>
    <property type="match status" value="1"/>
</dbReference>
<feature type="domain" description="Schlafen AlbA-2" evidence="1">
    <location>
        <begin position="13"/>
        <end position="120"/>
    </location>
</feature>
<dbReference type="RefSeq" id="WP_379880071.1">
    <property type="nucleotide sequence ID" value="NZ_JBHTOH010000010.1"/>
</dbReference>
<keyword evidence="3" id="KW-1185">Reference proteome</keyword>
<gene>
    <name evidence="2" type="ORF">ACFQ4R_00920</name>
</gene>
<evidence type="ECO:0000313" key="2">
    <source>
        <dbReference type="EMBL" id="MFD1410191.1"/>
    </source>
</evidence>
<dbReference type="Gene3D" id="3.30.565.60">
    <property type="match status" value="1"/>
</dbReference>
<evidence type="ECO:0000313" key="3">
    <source>
        <dbReference type="Proteomes" id="UP001597191"/>
    </source>
</evidence>
<name>A0ABW4BIX4_9LACO</name>
<dbReference type="InterPro" id="IPR038475">
    <property type="entry name" value="RecG_C_sf"/>
</dbReference>
<feature type="non-terminal residue" evidence="2">
    <location>
        <position position="323"/>
    </location>
</feature>
<dbReference type="PANTHER" id="PTHR30595">
    <property type="entry name" value="GLPR-RELATED TRANSCRIPTIONAL REPRESSOR"/>
    <property type="match status" value="1"/>
</dbReference>
<comment type="caution">
    <text evidence="2">The sequence shown here is derived from an EMBL/GenBank/DDBJ whole genome shotgun (WGS) entry which is preliminary data.</text>
</comment>
<dbReference type="EMBL" id="JBHTOH010000010">
    <property type="protein sequence ID" value="MFD1410191.1"/>
    <property type="molecule type" value="Genomic_DNA"/>
</dbReference>
<reference evidence="3" key="1">
    <citation type="journal article" date="2019" name="Int. J. Syst. Evol. Microbiol.">
        <title>The Global Catalogue of Microorganisms (GCM) 10K type strain sequencing project: providing services to taxonomists for standard genome sequencing and annotation.</title>
        <authorList>
            <consortium name="The Broad Institute Genomics Platform"/>
            <consortium name="The Broad Institute Genome Sequencing Center for Infectious Disease"/>
            <person name="Wu L."/>
            <person name="Ma J."/>
        </authorList>
    </citation>
    <scope>NUCLEOTIDE SEQUENCE [LARGE SCALE GENOMIC DNA]</scope>
    <source>
        <strain evidence="3">CCM 8937</strain>
    </source>
</reference>
<dbReference type="Pfam" id="PF13749">
    <property type="entry name" value="HATPase_c_4"/>
    <property type="match status" value="1"/>
</dbReference>